<dbReference type="SMART" id="SM00365">
    <property type="entry name" value="LRR_SD22"/>
    <property type="match status" value="6"/>
</dbReference>
<evidence type="ECO:0000256" key="3">
    <source>
        <dbReference type="ARBA" id="ARBA00003896"/>
    </source>
</evidence>
<keyword evidence="12" id="KW-0460">Magnesium</keyword>
<evidence type="ECO:0000256" key="14">
    <source>
        <dbReference type="ARBA" id="ARBA00023239"/>
    </source>
</evidence>
<evidence type="ECO:0000313" key="22">
    <source>
        <dbReference type="Proteomes" id="UP000076632"/>
    </source>
</evidence>
<dbReference type="GO" id="GO:0005524">
    <property type="term" value="F:ATP binding"/>
    <property type="evidence" value="ECO:0007669"/>
    <property type="project" value="UniProtKB-KW"/>
</dbReference>
<evidence type="ECO:0000256" key="11">
    <source>
        <dbReference type="ARBA" id="ARBA00022840"/>
    </source>
</evidence>
<dbReference type="FunFam" id="3.80.10.10:FF:000220">
    <property type="entry name" value="Adenylate cyclase AcyA"/>
    <property type="match status" value="1"/>
</dbReference>
<dbReference type="OrthoDB" id="2021138at2759"/>
<dbReference type="Pfam" id="PF23598">
    <property type="entry name" value="LRR_14"/>
    <property type="match status" value="1"/>
</dbReference>
<evidence type="ECO:0000259" key="20">
    <source>
        <dbReference type="PROSITE" id="PS51746"/>
    </source>
</evidence>
<keyword evidence="10" id="KW-0547">Nucleotide-binding</keyword>
<dbReference type="PANTHER" id="PTHR48051">
    <property type="match status" value="1"/>
</dbReference>
<evidence type="ECO:0000256" key="9">
    <source>
        <dbReference type="ARBA" id="ARBA00022737"/>
    </source>
</evidence>
<dbReference type="SMART" id="SM00369">
    <property type="entry name" value="LRR_TYP"/>
    <property type="match status" value="11"/>
</dbReference>
<dbReference type="InterPro" id="IPR036457">
    <property type="entry name" value="PPM-type-like_dom_sf"/>
</dbReference>
<feature type="region of interest" description="Disordered" evidence="17">
    <location>
        <begin position="1534"/>
        <end position="1573"/>
    </location>
</feature>
<dbReference type="InterPro" id="IPR055414">
    <property type="entry name" value="LRR_R13L4/SHOC2-like"/>
</dbReference>
<dbReference type="SUPFAM" id="SSF55073">
    <property type="entry name" value="Nucleotide cyclase"/>
    <property type="match status" value="1"/>
</dbReference>
<comment type="function">
    <text evidence="3">Plays essential roles in regulation of cellular metabolism by catalyzing the synthesis of a second messenger, cAMP.</text>
</comment>
<dbReference type="SUPFAM" id="SSF52058">
    <property type="entry name" value="L domain-like"/>
    <property type="match status" value="3"/>
</dbReference>
<evidence type="ECO:0000256" key="7">
    <source>
        <dbReference type="ARBA" id="ARBA00022614"/>
    </source>
</evidence>
<keyword evidence="14" id="KW-0456">Lyase</keyword>
<dbReference type="SMART" id="SM00332">
    <property type="entry name" value="PP2Cc"/>
    <property type="match status" value="1"/>
</dbReference>
<feature type="compositionally biased region" description="Polar residues" evidence="17">
    <location>
        <begin position="260"/>
        <end position="276"/>
    </location>
</feature>
<evidence type="ECO:0000259" key="18">
    <source>
        <dbReference type="PROSITE" id="PS50125"/>
    </source>
</evidence>
<feature type="compositionally biased region" description="Low complexity" evidence="17">
    <location>
        <begin position="200"/>
        <end position="217"/>
    </location>
</feature>
<evidence type="ECO:0000256" key="5">
    <source>
        <dbReference type="ARBA" id="ARBA00012201"/>
    </source>
</evidence>
<dbReference type="GO" id="GO:0004016">
    <property type="term" value="F:adenylate cyclase activity"/>
    <property type="evidence" value="ECO:0007669"/>
    <property type="project" value="UniProtKB-EC"/>
</dbReference>
<comment type="catalytic activity">
    <reaction evidence="1">
        <text>ATP = 3',5'-cyclic AMP + diphosphate</text>
        <dbReference type="Rhea" id="RHEA:15389"/>
        <dbReference type="ChEBI" id="CHEBI:30616"/>
        <dbReference type="ChEBI" id="CHEBI:33019"/>
        <dbReference type="ChEBI" id="CHEBI:58165"/>
        <dbReference type="EC" id="4.6.1.1"/>
    </reaction>
</comment>
<dbReference type="GO" id="GO:0005737">
    <property type="term" value="C:cytoplasm"/>
    <property type="evidence" value="ECO:0007669"/>
    <property type="project" value="TreeGrafter"/>
</dbReference>
<dbReference type="InterPro" id="IPR001932">
    <property type="entry name" value="PPM-type_phosphatase-like_dom"/>
</dbReference>
<dbReference type="SUPFAM" id="SSF81606">
    <property type="entry name" value="PP2C-like"/>
    <property type="match status" value="1"/>
</dbReference>
<name>A0A165GMQ3_XYLHT</name>
<keyword evidence="11" id="KW-0067">ATP-binding</keyword>
<dbReference type="PANTHER" id="PTHR48051:SF1">
    <property type="entry name" value="RAS SUPPRESSOR PROTEIN 1"/>
    <property type="match status" value="1"/>
</dbReference>
<feature type="region of interest" description="Disordered" evidence="17">
    <location>
        <begin position="1"/>
        <end position="95"/>
    </location>
</feature>
<dbReference type="GO" id="GO:0035556">
    <property type="term" value="P:intracellular signal transduction"/>
    <property type="evidence" value="ECO:0007669"/>
    <property type="project" value="InterPro"/>
</dbReference>
<feature type="region of interest" description="Disordered" evidence="17">
    <location>
        <begin position="107"/>
        <end position="171"/>
    </location>
</feature>
<feature type="domain" description="PPM-type phosphatase" evidence="20">
    <location>
        <begin position="1246"/>
        <end position="1525"/>
    </location>
</feature>
<dbReference type="PROSITE" id="PS51746">
    <property type="entry name" value="PPM_2"/>
    <property type="match status" value="1"/>
</dbReference>
<dbReference type="SMART" id="SM00314">
    <property type="entry name" value="RA"/>
    <property type="match status" value="1"/>
</dbReference>
<evidence type="ECO:0000259" key="19">
    <source>
        <dbReference type="PROSITE" id="PS50200"/>
    </source>
</evidence>
<keyword evidence="8" id="KW-0479">Metal-binding</keyword>
<comment type="cofactor">
    <cofactor evidence="2">
        <name>Mg(2+)</name>
        <dbReference type="ChEBI" id="CHEBI:18420"/>
    </cofactor>
</comment>
<dbReference type="PROSITE" id="PS51450">
    <property type="entry name" value="LRR"/>
    <property type="match status" value="7"/>
</dbReference>
<dbReference type="Gene3D" id="3.80.10.10">
    <property type="entry name" value="Ribonuclease Inhibitor"/>
    <property type="match status" value="4"/>
</dbReference>
<evidence type="ECO:0000256" key="8">
    <source>
        <dbReference type="ARBA" id="ARBA00022723"/>
    </source>
</evidence>
<dbReference type="CDD" id="cd07302">
    <property type="entry name" value="CHD"/>
    <property type="match status" value="1"/>
</dbReference>
<dbReference type="CDD" id="cd00143">
    <property type="entry name" value="PP2Cc"/>
    <property type="match status" value="1"/>
</dbReference>
<dbReference type="GO" id="GO:0006171">
    <property type="term" value="P:cAMP biosynthetic process"/>
    <property type="evidence" value="ECO:0007669"/>
    <property type="project" value="UniProtKB-KW"/>
</dbReference>
<evidence type="ECO:0000256" key="10">
    <source>
        <dbReference type="ARBA" id="ARBA00022741"/>
    </source>
</evidence>
<dbReference type="FunFam" id="3.80.10.10:FF:000305">
    <property type="entry name" value="Adenylate cyclase AcyA"/>
    <property type="match status" value="1"/>
</dbReference>
<dbReference type="FunFam" id="3.60.40.10:FF:000055">
    <property type="entry name" value="Adenylate cyclase AcyA"/>
    <property type="match status" value="1"/>
</dbReference>
<feature type="compositionally biased region" description="Polar residues" evidence="17">
    <location>
        <begin position="46"/>
        <end position="64"/>
    </location>
</feature>
<feature type="region of interest" description="Disordered" evidence="17">
    <location>
        <begin position="197"/>
        <end position="334"/>
    </location>
</feature>
<dbReference type="EMBL" id="KV407459">
    <property type="protein sequence ID" value="KZF22381.1"/>
    <property type="molecule type" value="Genomic_DNA"/>
</dbReference>
<dbReference type="EC" id="4.6.1.1" evidence="5"/>
<dbReference type="GeneID" id="28895038"/>
<dbReference type="InterPro" id="IPR000159">
    <property type="entry name" value="RA_dom"/>
</dbReference>
<feature type="compositionally biased region" description="Low complexity" evidence="17">
    <location>
        <begin position="16"/>
        <end position="25"/>
    </location>
</feature>
<dbReference type="PROSITE" id="PS50200">
    <property type="entry name" value="RA"/>
    <property type="match status" value="1"/>
</dbReference>
<dbReference type="InterPro" id="IPR050216">
    <property type="entry name" value="LRR_domain-containing"/>
</dbReference>
<keyword evidence="9" id="KW-0677">Repeat</keyword>
<dbReference type="OMA" id="QQVGYEE"/>
<accession>A0A165GMQ3</accession>
<dbReference type="Pfam" id="PF00481">
    <property type="entry name" value="PP2C"/>
    <property type="match status" value="1"/>
</dbReference>
<evidence type="ECO:0000256" key="4">
    <source>
        <dbReference type="ARBA" id="ARBA00005381"/>
    </source>
</evidence>
<dbReference type="Gene3D" id="3.60.40.10">
    <property type="entry name" value="PPM-type phosphatase domain"/>
    <property type="match status" value="1"/>
</dbReference>
<feature type="compositionally biased region" description="Basic and acidic residues" evidence="17">
    <location>
        <begin position="235"/>
        <end position="253"/>
    </location>
</feature>
<dbReference type="InterPro" id="IPR029787">
    <property type="entry name" value="Nucleotide_cyclase"/>
</dbReference>
<evidence type="ECO:0000313" key="21">
    <source>
        <dbReference type="EMBL" id="KZF22381.1"/>
    </source>
</evidence>
<evidence type="ECO:0000256" key="1">
    <source>
        <dbReference type="ARBA" id="ARBA00001593"/>
    </source>
</evidence>
<dbReference type="FunCoup" id="A0A165GMQ3">
    <property type="interactions" value="435"/>
</dbReference>
<dbReference type="SMART" id="SM00789">
    <property type="entry name" value="Ad_cyc_g-alpha"/>
    <property type="match status" value="1"/>
</dbReference>
<dbReference type="Pfam" id="PF13855">
    <property type="entry name" value="LRR_8"/>
    <property type="match status" value="2"/>
</dbReference>
<gene>
    <name evidence="21" type="ORF">L228DRAFT_211570</name>
</gene>
<keyword evidence="22" id="KW-1185">Reference proteome</keyword>
<dbReference type="FunFam" id="3.80.10.10:FF:000580">
    <property type="entry name" value="Adenylate cyclase AcyA"/>
    <property type="match status" value="1"/>
</dbReference>
<dbReference type="Pfam" id="PF08509">
    <property type="entry name" value="Ad_cyc_g-alpha"/>
    <property type="match status" value="1"/>
</dbReference>
<feature type="compositionally biased region" description="Polar residues" evidence="17">
    <location>
        <begin position="130"/>
        <end position="142"/>
    </location>
</feature>
<evidence type="ECO:0000256" key="6">
    <source>
        <dbReference type="ARBA" id="ARBA00021420"/>
    </source>
</evidence>
<dbReference type="InterPro" id="IPR055071">
    <property type="entry name" value="RA_PHLPP-like"/>
</dbReference>
<evidence type="ECO:0000256" key="13">
    <source>
        <dbReference type="ARBA" id="ARBA00022998"/>
    </source>
</evidence>
<dbReference type="InParanoid" id="A0A165GMQ3"/>
<dbReference type="Pfam" id="PF23010">
    <property type="entry name" value="RA_3"/>
    <property type="match status" value="1"/>
</dbReference>
<dbReference type="InterPro" id="IPR032675">
    <property type="entry name" value="LRR_dom_sf"/>
</dbReference>
<dbReference type="GO" id="GO:0000287">
    <property type="term" value="F:magnesium ion binding"/>
    <property type="evidence" value="ECO:0007669"/>
    <property type="project" value="InterPro"/>
</dbReference>
<evidence type="ECO:0000256" key="17">
    <source>
        <dbReference type="SAM" id="MobiDB-lite"/>
    </source>
</evidence>
<reference evidence="21 22" key="1">
    <citation type="journal article" date="2016" name="Fungal Biol.">
        <title>The genome of Xylona heveae provides a window into fungal endophytism.</title>
        <authorList>
            <person name="Gazis R."/>
            <person name="Kuo A."/>
            <person name="Riley R."/>
            <person name="LaButti K."/>
            <person name="Lipzen A."/>
            <person name="Lin J."/>
            <person name="Amirebrahimi M."/>
            <person name="Hesse C.N."/>
            <person name="Spatafora J.W."/>
            <person name="Henrissat B."/>
            <person name="Hainaut M."/>
            <person name="Grigoriev I.V."/>
            <person name="Hibbett D.S."/>
        </authorList>
    </citation>
    <scope>NUCLEOTIDE SEQUENCE [LARGE SCALE GENOMIC DNA]</scope>
    <source>
        <strain evidence="21 22">TC161</strain>
    </source>
</reference>
<feature type="region of interest" description="Disordered" evidence="17">
    <location>
        <begin position="998"/>
        <end position="1026"/>
    </location>
</feature>
<dbReference type="SMART" id="SM00364">
    <property type="entry name" value="LRR_BAC"/>
    <property type="match status" value="11"/>
</dbReference>
<protein>
    <recommendedName>
        <fullName evidence="6">Adenylate cyclase</fullName>
        <ecNumber evidence="5">4.6.1.1</ecNumber>
    </recommendedName>
    <alternativeName>
        <fullName evidence="15">ATP pyrophosphate-lyase</fullName>
    </alternativeName>
    <alternativeName>
        <fullName evidence="16">Adenylyl cyclase</fullName>
    </alternativeName>
</protein>
<dbReference type="InterPro" id="IPR001054">
    <property type="entry name" value="A/G_cyclase"/>
</dbReference>
<comment type="similarity">
    <text evidence="4">Belongs to the adenylyl cyclase class-3 family.</text>
</comment>
<dbReference type="PROSITE" id="PS50125">
    <property type="entry name" value="GUANYLATE_CYCLASE_2"/>
    <property type="match status" value="1"/>
</dbReference>
<sequence length="1965" mass="217516">MNDDRRPSVASANTVSSTGSRGSTGRIHRKLHGMFGDDQSGRESRQGSNTSLPMSAKENSNQSQRGRDHFLGEPSMSRSESPFGSRPRTPLPSSDVVPWVFQDFKDIPNYGDAPIREAPSSTDIHRYAGDNNQADRNNGSSTREPHQHSHRFHLHRHHKSKEDAKPPPRDQRTAELLRTAGVGDGSALSLKGHPAFSSRASVASGATSPTPSSYSATNRDPMNNMRMQSNASKRSLFDKFKRGNRHKDDKGAAADELNSLPGSTRSLVDNQNNQNMAPKPSRLESSTGSLKRRGPSLAGSDITLKPGSQDHGQPAPISRKESMVPKVPGHGRLKGAVRRGLSSDVQTGKDLASRKGSQAINSWFDLDTDLSRMEGIVTQPPPLHPADGEVFAGGPTTDEQRSEILEVNASRGSGAWDAPDSWAVKKVGDDNMSRLPEIDEAGIPHKDVDDGHQYCIRIFRADSTFATLSTGLNSTATEILHTLGRKSFLQDELGNYQIILRKHDLQRQLEAGERPVAIQKRLLEQAGYTSKDHIDEIGREDNSYLCRFTFVPAKLSGFSSLERDPGFSKMQKFSHIDLQGRNLITIPITLYRKATEIISLNLSRNLSLDVPKDFIHSCINLRELKYVSNEAWHLPPSLSLASRLTVLDISNNKLEQLEHADLSKLTSLVSIKLANNKLKYLPEYFGDFTQLRSLNLSSNYLESFPDFLCRLKSLVDLDISFNAIKNLPDIGQLTTLERFWATNNRLTGSFPEGFKELSSLKELDVRYNALSNIDVVAQLPQLEQLMAGHNSVPGFTGTFEKIRTFYLNHNPVTRFTVTTQIPTMTTLSIASAKLSELQDDFAEQLPNLTRVILDNNHLVSLGPQIGKLRKLEHLSLAKNQLNNLPAEIGLLQELRFLDLRENNLKKLPSEIWCALRLDTLNVCSNVLDVFPKPPPLSQLEAGVNNNLANPTGGVSSLSSSPSFEELGKLEDFQARRPSHASSTLLSVGSSPATSYRKGSIASMYGPGGRKTSTTSRTPTDGMITPVARKDSSFSTRVASTFAGSLRHLFLADNRLTDDVFDEITLLPELRILNLSYNELYDIPQRSLRRWPHLAELFVSGNELSSLPSDDFEEGSSLKVLHINANKFQVLPAELGKVNKLTILDVGSNSLKYNVSNWPYDWNWNWNHNLKYLNLSGNKRLEIKPNPSSYNYGSSGAREGRDLTNFNSLTSLRVLGLMDVTLTIPSVPEQTEDRRVRTSGSLAGSMTYGMADSLGRNEHLSTIDMIVPKFRGHETETLLGMFDGQALSSGGSKVAKFLQENFSFQFGEELKRLESLRETPVDALRRAFLALNKDLATVASQSMDEKELRGSQLGHRGSIVAPILSSDDLASGSVATVLFLQGMELYVANVGDAQAMLVHSEGGYRILTRKHDPAEPSERQRIREAGGYVSRQGKLNDVLDVSRAFGYTQLMPAVMAAPHVSQITLKEQDEMVLIASKELWQYLTPDVAVDIARQERGDLMRAAQKLRDLAIAFGATGKIMVIMIGVGDLKKRERARNRAQSMSMGPLGSPDEQVFSSKRGKRPRDAVNDSTLARLDQEVEAPTGDVSLVFTDIKNSTLLWETYPIAMRSAIKIHNSIMRRQLRIIGGYEVKTEGDAFMVCFPTATSALLWCFSVQSLLLEAPWPSEILNSVHGQEVQDADGNVIFRGLSVRMGIHWGCPVCEPDPITNRMDYFGPMVNRASRISAVADGGQITVSSDFITEIQRTLEAYSESDRTASTGSEDSMYDDAMGQAIRRELRSLSSQGFEVKELGERKLKGLENPEYVYLMFPHSLAGRLIVQQQQQADAEAAQAANNPGSKSKDSQLTIDTQMVWDLWSISLRLEMLCSTLECPGSTELKAPETAILERMKSRGGEVTDRFLVNFVEHQVSRIETCTTTLAMRHLVRPFRAHRNILEDACPMGDIFAGLHKELADLKALKARLESGSKN</sequence>
<organism evidence="21 22">
    <name type="scientific">Xylona heveae (strain CBS 132557 / TC161)</name>
    <dbReference type="NCBI Taxonomy" id="1328760"/>
    <lineage>
        <taxon>Eukaryota</taxon>
        <taxon>Fungi</taxon>
        <taxon>Dikarya</taxon>
        <taxon>Ascomycota</taxon>
        <taxon>Pezizomycotina</taxon>
        <taxon>Xylonomycetes</taxon>
        <taxon>Xylonales</taxon>
        <taxon>Xylonaceae</taxon>
        <taxon>Xylona</taxon>
    </lineage>
</organism>
<dbReference type="RefSeq" id="XP_018187936.1">
    <property type="nucleotide sequence ID" value="XM_018329901.1"/>
</dbReference>
<dbReference type="InterPro" id="IPR001611">
    <property type="entry name" value="Leu-rich_rpt"/>
</dbReference>
<dbReference type="SMART" id="SM00044">
    <property type="entry name" value="CYCc"/>
    <property type="match status" value="1"/>
</dbReference>
<feature type="compositionally biased region" description="Basic residues" evidence="17">
    <location>
        <begin position="148"/>
        <end position="159"/>
    </location>
</feature>
<proteinExistence type="inferred from homology"/>
<dbReference type="InterPro" id="IPR013716">
    <property type="entry name" value="Adenylate_cyclase_G-a-bd"/>
</dbReference>
<dbReference type="Proteomes" id="UP000076632">
    <property type="component" value="Unassembled WGS sequence"/>
</dbReference>
<keyword evidence="13" id="KW-0115">cAMP biosynthesis</keyword>
<evidence type="ECO:0000256" key="2">
    <source>
        <dbReference type="ARBA" id="ARBA00001946"/>
    </source>
</evidence>
<dbReference type="Gene3D" id="3.30.70.1230">
    <property type="entry name" value="Nucleotide cyclase"/>
    <property type="match status" value="1"/>
</dbReference>
<feature type="compositionally biased region" description="Basic and acidic residues" evidence="17">
    <location>
        <begin position="160"/>
        <end position="171"/>
    </location>
</feature>
<evidence type="ECO:0000256" key="16">
    <source>
        <dbReference type="ARBA" id="ARBA00032637"/>
    </source>
</evidence>
<dbReference type="InterPro" id="IPR003591">
    <property type="entry name" value="Leu-rich_rpt_typical-subtyp"/>
</dbReference>
<keyword evidence="7" id="KW-0433">Leucine-rich repeat</keyword>
<dbReference type="STRING" id="1328760.A0A165GMQ3"/>
<feature type="domain" description="Guanylate cyclase" evidence="18">
    <location>
        <begin position="1586"/>
        <end position="1723"/>
    </location>
</feature>
<evidence type="ECO:0000256" key="15">
    <source>
        <dbReference type="ARBA" id="ARBA00032597"/>
    </source>
</evidence>
<feature type="compositionally biased region" description="Polar residues" evidence="17">
    <location>
        <begin position="218"/>
        <end position="233"/>
    </location>
</feature>
<dbReference type="Pfam" id="PF00211">
    <property type="entry name" value="Guanylate_cyc"/>
    <property type="match status" value="1"/>
</dbReference>
<feature type="domain" description="Ras-associating" evidence="19">
    <location>
        <begin position="452"/>
        <end position="543"/>
    </location>
</feature>
<dbReference type="CDD" id="cd17214">
    <property type="entry name" value="RA_CYR1_like"/>
    <property type="match status" value="1"/>
</dbReference>
<evidence type="ECO:0000256" key="12">
    <source>
        <dbReference type="ARBA" id="ARBA00022842"/>
    </source>
</evidence>